<evidence type="ECO:0000313" key="2">
    <source>
        <dbReference type="Proteomes" id="UP000217790"/>
    </source>
</evidence>
<reference evidence="2" key="1">
    <citation type="journal article" date="2017" name="Nat. Ecol. Evol.">
        <title>Genome expansion and lineage-specific genetic innovations in the forest pathogenic fungi Armillaria.</title>
        <authorList>
            <person name="Sipos G."/>
            <person name="Prasanna A.N."/>
            <person name="Walter M.C."/>
            <person name="O'Connor E."/>
            <person name="Balint B."/>
            <person name="Krizsan K."/>
            <person name="Kiss B."/>
            <person name="Hess J."/>
            <person name="Varga T."/>
            <person name="Slot J."/>
            <person name="Riley R."/>
            <person name="Boka B."/>
            <person name="Rigling D."/>
            <person name="Barry K."/>
            <person name="Lee J."/>
            <person name="Mihaltcheva S."/>
            <person name="LaButti K."/>
            <person name="Lipzen A."/>
            <person name="Waldron R."/>
            <person name="Moloney N.M."/>
            <person name="Sperisen C."/>
            <person name="Kredics L."/>
            <person name="Vagvoelgyi C."/>
            <person name="Patrignani A."/>
            <person name="Fitzpatrick D."/>
            <person name="Nagy I."/>
            <person name="Doyle S."/>
            <person name="Anderson J.B."/>
            <person name="Grigoriev I.V."/>
            <person name="Gueldener U."/>
            <person name="Muensterkoetter M."/>
            <person name="Nagy L.G."/>
        </authorList>
    </citation>
    <scope>NUCLEOTIDE SEQUENCE [LARGE SCALE GENOMIC DNA]</scope>
    <source>
        <strain evidence="2">Ar21-2</strain>
    </source>
</reference>
<dbReference type="Proteomes" id="UP000217790">
    <property type="component" value="Unassembled WGS sequence"/>
</dbReference>
<dbReference type="OrthoDB" id="2506773at2759"/>
<gene>
    <name evidence="1" type="ORF">ARMGADRAFT_1035312</name>
</gene>
<dbReference type="STRING" id="47427.A0A2H3CUR2"/>
<dbReference type="EMBL" id="KZ293682">
    <property type="protein sequence ID" value="PBK86755.1"/>
    <property type="molecule type" value="Genomic_DNA"/>
</dbReference>
<evidence type="ECO:0000313" key="1">
    <source>
        <dbReference type="EMBL" id="PBK86755.1"/>
    </source>
</evidence>
<accession>A0A2H3CUR2</accession>
<sequence>MANSVTEETWGNYGASLLRFTQFCDAYSVLESLHVLASEPLLALFVSEMGAGKVQPLKIDTSQPILIKLNYSHVPSEEAIVVLVTEIWFIGESVSWKLSERSCNGGTSSAAGNYLESISGLTGKA</sequence>
<keyword evidence="2" id="KW-1185">Reference proteome</keyword>
<dbReference type="AlphaFoldDB" id="A0A2H3CUR2"/>
<name>A0A2H3CUR2_ARMGA</name>
<protein>
    <submittedName>
        <fullName evidence="1">Uncharacterized protein</fullName>
    </submittedName>
</protein>
<proteinExistence type="predicted"/>
<dbReference type="InParanoid" id="A0A2H3CUR2"/>
<organism evidence="1 2">
    <name type="scientific">Armillaria gallica</name>
    <name type="common">Bulbous honey fungus</name>
    <name type="synonym">Armillaria bulbosa</name>
    <dbReference type="NCBI Taxonomy" id="47427"/>
    <lineage>
        <taxon>Eukaryota</taxon>
        <taxon>Fungi</taxon>
        <taxon>Dikarya</taxon>
        <taxon>Basidiomycota</taxon>
        <taxon>Agaricomycotina</taxon>
        <taxon>Agaricomycetes</taxon>
        <taxon>Agaricomycetidae</taxon>
        <taxon>Agaricales</taxon>
        <taxon>Marasmiineae</taxon>
        <taxon>Physalacriaceae</taxon>
        <taxon>Armillaria</taxon>
    </lineage>
</organism>